<organism evidence="4 5">
    <name type="scientific">Laodelphax striatellus</name>
    <name type="common">Small brown planthopper</name>
    <name type="synonym">Delphax striatella</name>
    <dbReference type="NCBI Taxonomy" id="195883"/>
    <lineage>
        <taxon>Eukaryota</taxon>
        <taxon>Metazoa</taxon>
        <taxon>Ecdysozoa</taxon>
        <taxon>Arthropoda</taxon>
        <taxon>Hexapoda</taxon>
        <taxon>Insecta</taxon>
        <taxon>Pterygota</taxon>
        <taxon>Neoptera</taxon>
        <taxon>Paraneoptera</taxon>
        <taxon>Hemiptera</taxon>
        <taxon>Auchenorrhyncha</taxon>
        <taxon>Fulgoroidea</taxon>
        <taxon>Delphacidae</taxon>
        <taxon>Criomorphinae</taxon>
        <taxon>Laodelphax</taxon>
    </lineage>
</organism>
<evidence type="ECO:0000259" key="3">
    <source>
        <dbReference type="PROSITE" id="PS50835"/>
    </source>
</evidence>
<dbReference type="InterPro" id="IPR013783">
    <property type="entry name" value="Ig-like_fold"/>
</dbReference>
<keyword evidence="2" id="KW-0732">Signal</keyword>
<dbReference type="SMART" id="SM00408">
    <property type="entry name" value="IGc2"/>
    <property type="match status" value="2"/>
</dbReference>
<comment type="caution">
    <text evidence="4">The sequence shown here is derived from an EMBL/GenBank/DDBJ whole genome shotgun (WGS) entry which is preliminary data.</text>
</comment>
<keyword evidence="5" id="KW-1185">Reference proteome</keyword>
<evidence type="ECO:0000256" key="2">
    <source>
        <dbReference type="SAM" id="SignalP"/>
    </source>
</evidence>
<dbReference type="InterPro" id="IPR007110">
    <property type="entry name" value="Ig-like_dom"/>
</dbReference>
<proteinExistence type="predicted"/>
<dbReference type="InterPro" id="IPR003598">
    <property type="entry name" value="Ig_sub2"/>
</dbReference>
<accession>A0A482WRS7</accession>
<dbReference type="SMART" id="SM00409">
    <property type="entry name" value="IG"/>
    <property type="match status" value="2"/>
</dbReference>
<dbReference type="PANTHER" id="PTHR23279">
    <property type="entry name" value="DEFECTIVE PROBOSCIS EXTENSION RESPONSE DPR -RELATED"/>
    <property type="match status" value="1"/>
</dbReference>
<dbReference type="FunFam" id="2.60.40.10:FF:001061">
    <property type="entry name" value="Uncharacterized protein, isoform C"/>
    <property type="match status" value="1"/>
</dbReference>
<dbReference type="EMBL" id="QKKF02026714">
    <property type="protein sequence ID" value="RZF36254.1"/>
    <property type="molecule type" value="Genomic_DNA"/>
</dbReference>
<dbReference type="InParanoid" id="A0A482WRS7"/>
<dbReference type="AlphaFoldDB" id="A0A482WRS7"/>
<dbReference type="InterPro" id="IPR003599">
    <property type="entry name" value="Ig_sub"/>
</dbReference>
<feature type="chain" id="PRO_5019812098" description="Ig-like domain-containing protein" evidence="2">
    <location>
        <begin position="27"/>
        <end position="386"/>
    </location>
</feature>
<feature type="region of interest" description="Disordered" evidence="1">
    <location>
        <begin position="88"/>
        <end position="114"/>
    </location>
</feature>
<reference evidence="4 5" key="1">
    <citation type="journal article" date="2017" name="Gigascience">
        <title>Genome sequence of the small brown planthopper, Laodelphax striatellus.</title>
        <authorList>
            <person name="Zhu J."/>
            <person name="Jiang F."/>
            <person name="Wang X."/>
            <person name="Yang P."/>
            <person name="Bao Y."/>
            <person name="Zhao W."/>
            <person name="Wang W."/>
            <person name="Lu H."/>
            <person name="Wang Q."/>
            <person name="Cui N."/>
            <person name="Li J."/>
            <person name="Chen X."/>
            <person name="Luo L."/>
            <person name="Yu J."/>
            <person name="Kang L."/>
            <person name="Cui F."/>
        </authorList>
    </citation>
    <scope>NUCLEOTIDE SEQUENCE [LARGE SCALE GENOMIC DNA]</scope>
    <source>
        <strain evidence="4">Lst14</strain>
    </source>
</reference>
<dbReference type="GO" id="GO:0032589">
    <property type="term" value="C:neuron projection membrane"/>
    <property type="evidence" value="ECO:0007669"/>
    <property type="project" value="TreeGrafter"/>
</dbReference>
<dbReference type="SUPFAM" id="SSF48726">
    <property type="entry name" value="Immunoglobulin"/>
    <property type="match status" value="2"/>
</dbReference>
<dbReference type="Proteomes" id="UP000291343">
    <property type="component" value="Unassembled WGS sequence"/>
</dbReference>
<evidence type="ECO:0000313" key="5">
    <source>
        <dbReference type="Proteomes" id="UP000291343"/>
    </source>
</evidence>
<evidence type="ECO:0000256" key="1">
    <source>
        <dbReference type="SAM" id="MobiDB-lite"/>
    </source>
</evidence>
<dbReference type="GO" id="GO:0050808">
    <property type="term" value="P:synapse organization"/>
    <property type="evidence" value="ECO:0007669"/>
    <property type="project" value="TreeGrafter"/>
</dbReference>
<dbReference type="Pfam" id="PF13927">
    <property type="entry name" value="Ig_3"/>
    <property type="match status" value="1"/>
</dbReference>
<dbReference type="InterPro" id="IPR013098">
    <property type="entry name" value="Ig_I-set"/>
</dbReference>
<feature type="region of interest" description="Disordered" evidence="1">
    <location>
        <begin position="289"/>
        <end position="316"/>
    </location>
</feature>
<dbReference type="InterPro" id="IPR036179">
    <property type="entry name" value="Ig-like_dom_sf"/>
</dbReference>
<dbReference type="InterPro" id="IPR037448">
    <property type="entry name" value="Zig-8"/>
</dbReference>
<dbReference type="Gene3D" id="2.60.40.10">
    <property type="entry name" value="Immunoglobulins"/>
    <property type="match status" value="2"/>
</dbReference>
<dbReference type="Pfam" id="PF07679">
    <property type="entry name" value="I-set"/>
    <property type="match status" value="1"/>
</dbReference>
<name>A0A482WRS7_LAOST</name>
<sequence length="386" mass="42634">MSTGQDIIQCQVTLHSVLALVLTIYAQTTYSGDEEMLTKNLSYVLPIFGPDSEGYLQELNGFWSYNDTTDISKYEDFDHSKFLERQKEALDKSAPPGVDSTSKPSAADSVGATQQHSSLLQQHDVAGNIDGDMPVFDNNMVTNITAQLGGTAFLHCRVRKLGERTVSWVRRRDWHILTSGPLTYTNDERFQVVHAQNSNDWNLQIKYVQQRDNGTYECQVSTGSGTISHYFNLHVVVPTAYILGSGEYHIGEGSTISLVCIIENSPVPPQYVFWYHNDRMINYDPSASATAGGGSAPGAANSRGGVTVSTEPGGPRTHSRLLVTHATHADSGNYTCRASNTQQDTIYVYVSKEGDNTAAIQRHERSMTTRHASSVLMVQLCLWLLR</sequence>
<gene>
    <name evidence="4" type="ORF">LSTR_LSTR014347</name>
</gene>
<evidence type="ECO:0000313" key="4">
    <source>
        <dbReference type="EMBL" id="RZF36254.1"/>
    </source>
</evidence>
<dbReference type="PROSITE" id="PS50835">
    <property type="entry name" value="IG_LIKE"/>
    <property type="match status" value="2"/>
</dbReference>
<feature type="domain" description="Ig-like" evidence="3">
    <location>
        <begin position="134"/>
        <end position="228"/>
    </location>
</feature>
<feature type="domain" description="Ig-like" evidence="3">
    <location>
        <begin position="238"/>
        <end position="347"/>
    </location>
</feature>
<dbReference type="STRING" id="195883.A0A482WRS7"/>
<feature type="signal peptide" evidence="2">
    <location>
        <begin position="1"/>
        <end position="26"/>
    </location>
</feature>
<dbReference type="PANTHER" id="PTHR23279:SF45">
    <property type="entry name" value="DEFECTIVE PROBOSCIS EXTENSION RESPONSE 12, ISOFORM C"/>
    <property type="match status" value="1"/>
</dbReference>
<protein>
    <recommendedName>
        <fullName evidence="3">Ig-like domain-containing protein</fullName>
    </recommendedName>
</protein>